<evidence type="ECO:0000256" key="5">
    <source>
        <dbReference type="ARBA" id="ARBA00023136"/>
    </source>
</evidence>
<comment type="similarity">
    <text evidence="2">Belongs to the OXA1/ALB3/YidC (TC 2.A.9.2) family.</text>
</comment>
<dbReference type="AlphaFoldDB" id="A0A7I4FUG5"/>
<evidence type="ECO:0000256" key="6">
    <source>
        <dbReference type="SAM" id="Phobius"/>
    </source>
</evidence>
<dbReference type="FunCoup" id="A0A7I4FUG5">
    <property type="interactions" value="243"/>
</dbReference>
<evidence type="ECO:0000256" key="1">
    <source>
        <dbReference type="ARBA" id="ARBA00004141"/>
    </source>
</evidence>
<dbReference type="OrthoDB" id="2148490at2759"/>
<dbReference type="GO" id="GO:0032979">
    <property type="term" value="P:protein insertion into mitochondrial inner membrane from matrix"/>
    <property type="evidence" value="ECO:0000318"/>
    <property type="project" value="GO_Central"/>
</dbReference>
<dbReference type="GO" id="GO:0032977">
    <property type="term" value="F:membrane insertase activity"/>
    <property type="evidence" value="ECO:0000318"/>
    <property type="project" value="GO_Central"/>
</dbReference>
<dbReference type="Gramene" id="Pp3c8_14790V3.2">
    <property type="protein sequence ID" value="Pp3c8_14790V3.2"/>
    <property type="gene ID" value="Pp3c8_14790"/>
</dbReference>
<gene>
    <name evidence="7" type="primary">LOC112285289</name>
</gene>
<organism evidence="7 8">
    <name type="scientific">Physcomitrium patens</name>
    <name type="common">Spreading-leaved earth moss</name>
    <name type="synonym">Physcomitrella patens</name>
    <dbReference type="NCBI Taxonomy" id="3218"/>
    <lineage>
        <taxon>Eukaryota</taxon>
        <taxon>Viridiplantae</taxon>
        <taxon>Streptophyta</taxon>
        <taxon>Embryophyta</taxon>
        <taxon>Bryophyta</taxon>
        <taxon>Bryophytina</taxon>
        <taxon>Bryopsida</taxon>
        <taxon>Funariidae</taxon>
        <taxon>Funariales</taxon>
        <taxon>Funariaceae</taxon>
        <taxon>Physcomitrium</taxon>
    </lineage>
</organism>
<reference evidence="7 8" key="2">
    <citation type="journal article" date="2018" name="Plant J.">
        <title>The Physcomitrella patens chromosome-scale assembly reveals moss genome structure and evolution.</title>
        <authorList>
            <person name="Lang D."/>
            <person name="Ullrich K.K."/>
            <person name="Murat F."/>
            <person name="Fuchs J."/>
            <person name="Jenkins J."/>
            <person name="Haas F.B."/>
            <person name="Piednoel M."/>
            <person name="Gundlach H."/>
            <person name="Van Bel M."/>
            <person name="Meyberg R."/>
            <person name="Vives C."/>
            <person name="Morata J."/>
            <person name="Symeonidi A."/>
            <person name="Hiss M."/>
            <person name="Muchero W."/>
            <person name="Kamisugi Y."/>
            <person name="Saleh O."/>
            <person name="Blanc G."/>
            <person name="Decker E.L."/>
            <person name="van Gessel N."/>
            <person name="Grimwood J."/>
            <person name="Hayes R.D."/>
            <person name="Graham S.W."/>
            <person name="Gunter L.E."/>
            <person name="McDaniel S.F."/>
            <person name="Hoernstein S.N.W."/>
            <person name="Larsson A."/>
            <person name="Li F.W."/>
            <person name="Perroud P.F."/>
            <person name="Phillips J."/>
            <person name="Ranjan P."/>
            <person name="Rokshar D.S."/>
            <person name="Rothfels C.J."/>
            <person name="Schneider L."/>
            <person name="Shu S."/>
            <person name="Stevenson D.W."/>
            <person name="Thummler F."/>
            <person name="Tillich M."/>
            <person name="Villarreal Aguilar J.C."/>
            <person name="Widiez T."/>
            <person name="Wong G.K."/>
            <person name="Wymore A."/>
            <person name="Zhang Y."/>
            <person name="Zimmer A.D."/>
            <person name="Quatrano R.S."/>
            <person name="Mayer K.F.X."/>
            <person name="Goodstein D."/>
            <person name="Casacuberta J.M."/>
            <person name="Vandepoele K."/>
            <person name="Reski R."/>
            <person name="Cuming A.C."/>
            <person name="Tuskan G.A."/>
            <person name="Maumus F."/>
            <person name="Salse J."/>
            <person name="Schmutz J."/>
            <person name="Rensing S.A."/>
        </authorList>
    </citation>
    <scope>NUCLEOTIDE SEQUENCE [LARGE SCALE GENOMIC DNA]</scope>
    <source>
        <strain evidence="7 8">cv. Gransden 2004</strain>
    </source>
</reference>
<dbReference type="GO" id="GO:0005743">
    <property type="term" value="C:mitochondrial inner membrane"/>
    <property type="evidence" value="ECO:0000318"/>
    <property type="project" value="GO_Central"/>
</dbReference>
<dbReference type="Gene3D" id="1.25.40.10">
    <property type="entry name" value="Tetratricopeptide repeat domain"/>
    <property type="match status" value="1"/>
</dbReference>
<dbReference type="RefSeq" id="XP_024381738.1">
    <property type="nucleotide sequence ID" value="XM_024525970.2"/>
</dbReference>
<reference evidence="7 8" key="1">
    <citation type="journal article" date="2008" name="Science">
        <title>The Physcomitrella genome reveals evolutionary insights into the conquest of land by plants.</title>
        <authorList>
            <person name="Rensing S."/>
            <person name="Lang D."/>
            <person name="Zimmer A."/>
            <person name="Terry A."/>
            <person name="Salamov A."/>
            <person name="Shapiro H."/>
            <person name="Nishiyama T."/>
            <person name="Perroud P.-F."/>
            <person name="Lindquist E."/>
            <person name="Kamisugi Y."/>
            <person name="Tanahashi T."/>
            <person name="Sakakibara K."/>
            <person name="Fujita T."/>
            <person name="Oishi K."/>
            <person name="Shin-I T."/>
            <person name="Kuroki Y."/>
            <person name="Toyoda A."/>
            <person name="Suzuki Y."/>
            <person name="Hashimoto A."/>
            <person name="Yamaguchi K."/>
            <person name="Sugano A."/>
            <person name="Kohara Y."/>
            <person name="Fujiyama A."/>
            <person name="Anterola A."/>
            <person name="Aoki S."/>
            <person name="Ashton N."/>
            <person name="Barbazuk W.B."/>
            <person name="Barker E."/>
            <person name="Bennetzen J."/>
            <person name="Bezanilla M."/>
            <person name="Blankenship R."/>
            <person name="Cho S.H."/>
            <person name="Dutcher S."/>
            <person name="Estelle M."/>
            <person name="Fawcett J.A."/>
            <person name="Gundlach H."/>
            <person name="Hanada K."/>
            <person name="Heyl A."/>
            <person name="Hicks K.A."/>
            <person name="Hugh J."/>
            <person name="Lohr M."/>
            <person name="Mayer K."/>
            <person name="Melkozernov A."/>
            <person name="Murata T."/>
            <person name="Nelson D."/>
            <person name="Pils B."/>
            <person name="Prigge M."/>
            <person name="Reiss B."/>
            <person name="Renner T."/>
            <person name="Rombauts S."/>
            <person name="Rushton P."/>
            <person name="Sanderfoot A."/>
            <person name="Schween G."/>
            <person name="Shiu S.-H."/>
            <person name="Stueber K."/>
            <person name="Theodoulou F.L."/>
            <person name="Tu H."/>
            <person name="Van de Peer Y."/>
            <person name="Verrier P.J."/>
            <person name="Waters E."/>
            <person name="Wood A."/>
            <person name="Yang L."/>
            <person name="Cove D."/>
            <person name="Cuming A."/>
            <person name="Hasebe M."/>
            <person name="Lucas S."/>
            <person name="Mishler D.B."/>
            <person name="Reski R."/>
            <person name="Grigoriev I."/>
            <person name="Quatrano R.S."/>
            <person name="Boore J.L."/>
        </authorList>
    </citation>
    <scope>NUCLEOTIDE SEQUENCE [LARGE SCALE GENOMIC DNA]</scope>
    <source>
        <strain evidence="7 8">cv. Gransden 2004</strain>
    </source>
</reference>
<dbReference type="CDD" id="cd20069">
    <property type="entry name" value="5TM_Oxa1-like"/>
    <property type="match status" value="1"/>
</dbReference>
<keyword evidence="5 6" id="KW-0472">Membrane</keyword>
<dbReference type="SUPFAM" id="SSF48452">
    <property type="entry name" value="TPR-like"/>
    <property type="match status" value="1"/>
</dbReference>
<proteinExistence type="inferred from homology"/>
<evidence type="ECO:0008006" key="9">
    <source>
        <dbReference type="Google" id="ProtNLM"/>
    </source>
</evidence>
<accession>A0A7I4FUG5</accession>
<dbReference type="EMBL" id="ABEU02000008">
    <property type="status" value="NOT_ANNOTATED_CDS"/>
    <property type="molecule type" value="Genomic_DNA"/>
</dbReference>
<feature type="transmembrane region" description="Helical" evidence="6">
    <location>
        <begin position="321"/>
        <end position="341"/>
    </location>
</feature>
<keyword evidence="3 6" id="KW-0812">Transmembrane</keyword>
<evidence type="ECO:0000313" key="7">
    <source>
        <dbReference type="EnsemblPlants" id="Pp3c8_14790V3.2"/>
    </source>
</evidence>
<comment type="subcellular location">
    <subcellularLocation>
        <location evidence="1">Membrane</location>
        <topology evidence="1">Multi-pass membrane protein</topology>
    </subcellularLocation>
</comment>
<dbReference type="PANTHER" id="PTHR12428:SF65">
    <property type="entry name" value="CYTOCHROME C OXIDASE ASSEMBLY PROTEIN COX18, MITOCHONDRIAL"/>
    <property type="match status" value="1"/>
</dbReference>
<dbReference type="Proteomes" id="UP000006727">
    <property type="component" value="Chromosome 8"/>
</dbReference>
<dbReference type="Gramene" id="Pp3c8_14790V3.3">
    <property type="protein sequence ID" value="Pp3c8_14790V3.3"/>
    <property type="gene ID" value="Pp3c8_14790"/>
</dbReference>
<evidence type="ECO:0000256" key="3">
    <source>
        <dbReference type="ARBA" id="ARBA00022692"/>
    </source>
</evidence>
<dbReference type="KEGG" id="ppp:112285289"/>
<dbReference type="EnsemblPlants" id="Pp3c8_14790V3.2">
    <property type="protein sequence ID" value="Pp3c8_14790V3.2"/>
    <property type="gene ID" value="Pp3c8_14790"/>
</dbReference>
<reference evidence="7" key="3">
    <citation type="submission" date="2020-12" db="UniProtKB">
        <authorList>
            <consortium name="EnsemblPlants"/>
        </authorList>
    </citation>
    <scope>IDENTIFICATION</scope>
</reference>
<keyword evidence="4 6" id="KW-1133">Transmembrane helix</keyword>
<dbReference type="InterPro" id="IPR001708">
    <property type="entry name" value="YidC/ALB3/OXA1/COX18"/>
</dbReference>
<name>A0A7I4FUG5_PHYPA</name>
<dbReference type="InterPro" id="IPR011990">
    <property type="entry name" value="TPR-like_helical_dom_sf"/>
</dbReference>
<feature type="transmembrane region" description="Helical" evidence="6">
    <location>
        <begin position="272"/>
        <end position="291"/>
    </location>
</feature>
<dbReference type="PANTHER" id="PTHR12428">
    <property type="entry name" value="OXA1"/>
    <property type="match status" value="1"/>
</dbReference>
<feature type="transmembrane region" description="Helical" evidence="6">
    <location>
        <begin position="204"/>
        <end position="225"/>
    </location>
</feature>
<feature type="transmembrane region" description="Helical" evidence="6">
    <location>
        <begin position="362"/>
        <end position="387"/>
    </location>
</feature>
<keyword evidence="8" id="KW-1185">Reference proteome</keyword>
<protein>
    <recommendedName>
        <fullName evidence="9">ALBINO3-like protein 2, chloroplastic</fullName>
    </recommendedName>
</protein>
<evidence type="ECO:0000256" key="4">
    <source>
        <dbReference type="ARBA" id="ARBA00022989"/>
    </source>
</evidence>
<evidence type="ECO:0000313" key="8">
    <source>
        <dbReference type="Proteomes" id="UP000006727"/>
    </source>
</evidence>
<sequence length="607" mass="66599">MSFTSRGRLHVAAILRRTHKCSLLSSSPTSPSLHAQRSRSFSQLRAVSGPPFEFAQLWGGCLYPSHGGVLGNPTWVRRFSWWRWGGVNSVPDSVSNSTAQLDNGEGEAVVEASARLPSSTFRQEDEVVAGESVHESFPSAGDDREQLGLGRGNLQLDDGVASVDTNGAIAEDAGGSMFWSTLQIPTDAIIVTLDRFQNFSGVPWWLTIIGSTLALRAALFPLTVTQLRKASLLARLSSQLPPPVPPRGSGVSLASQYRIFTKRRLELGAPSPMWLIAVPLIQVPLFIYWIVAVRQMAMASHPGFDTGGILWFTDLTVPVQGALGALFPVIVAATYFTNLQLSFKGIEQQKGIMGIVMKFYKWWLEAATIPAFIFGFYLPQGVFMYWITNNCCSLAQTIALRQPGVRTALGLPSLAELSKLRGSSPTPPPAQTGLLKMEAVENMNSDDLLVLAANCIAMQKENEALEVLHYTVEKFPDKVEALFALGKIYSEKQLWSKASLYHGLVLRKTKERELVIAASLGAGVALFNLGKRSEALEIMSVFTEMDVPQDPLSQHRYFKACITLGSVLSQEGRKNEALKLLKKAAKYEPMVEKVFIPQLEKELGIRS</sequence>
<dbReference type="EnsemblPlants" id="Pp3c8_14790V3.3">
    <property type="protein sequence ID" value="Pp3c8_14790V3.3"/>
    <property type="gene ID" value="Pp3c8_14790"/>
</dbReference>
<dbReference type="GeneID" id="112285289"/>
<evidence type="ECO:0000256" key="2">
    <source>
        <dbReference type="ARBA" id="ARBA00010583"/>
    </source>
</evidence>